<dbReference type="RefSeq" id="WP_094691569.1">
    <property type="nucleotide sequence ID" value="NZ_MWWQ01000013.1"/>
</dbReference>
<accession>A0A261EUH2</accession>
<dbReference type="Gene3D" id="2.40.260.10">
    <property type="entry name" value="Sortase"/>
    <property type="match status" value="1"/>
</dbReference>
<evidence type="ECO:0000256" key="4">
    <source>
        <dbReference type="SAM" id="Phobius"/>
    </source>
</evidence>
<evidence type="ECO:0000313" key="6">
    <source>
        <dbReference type="Proteomes" id="UP000216454"/>
    </source>
</evidence>
<feature type="region of interest" description="Disordered" evidence="3">
    <location>
        <begin position="114"/>
        <end position="153"/>
    </location>
</feature>
<name>A0A261EUH2_9BIFI</name>
<feature type="active site" description="Acyl-thioester intermediate" evidence="2">
    <location>
        <position position="280"/>
    </location>
</feature>
<evidence type="ECO:0000256" key="2">
    <source>
        <dbReference type="PIRSR" id="PIRSR605754-1"/>
    </source>
</evidence>
<feature type="transmembrane region" description="Helical" evidence="4">
    <location>
        <begin position="49"/>
        <end position="70"/>
    </location>
</feature>
<protein>
    <submittedName>
        <fullName evidence="5">Sortase</fullName>
    </submittedName>
</protein>
<dbReference type="InterPro" id="IPR042002">
    <property type="entry name" value="Sortase_C"/>
</dbReference>
<dbReference type="InterPro" id="IPR023365">
    <property type="entry name" value="Sortase_dom-sf"/>
</dbReference>
<dbReference type="NCBIfam" id="TIGR01076">
    <property type="entry name" value="sortase_fam"/>
    <property type="match status" value="1"/>
</dbReference>
<keyword evidence="1" id="KW-0378">Hydrolase</keyword>
<dbReference type="Pfam" id="PF04203">
    <property type="entry name" value="Sortase"/>
    <property type="match status" value="1"/>
</dbReference>
<dbReference type="CDD" id="cd05827">
    <property type="entry name" value="Sortase_C"/>
    <property type="match status" value="1"/>
</dbReference>
<evidence type="ECO:0000256" key="1">
    <source>
        <dbReference type="ARBA" id="ARBA00022801"/>
    </source>
</evidence>
<keyword evidence="6" id="KW-1185">Reference proteome</keyword>
<dbReference type="EMBL" id="MWWQ01000013">
    <property type="protein sequence ID" value="OZG50522.1"/>
    <property type="molecule type" value="Genomic_DNA"/>
</dbReference>
<feature type="transmembrane region" description="Helical" evidence="4">
    <location>
        <begin position="316"/>
        <end position="333"/>
    </location>
</feature>
<dbReference type="OrthoDB" id="5242161at2"/>
<evidence type="ECO:0000256" key="3">
    <source>
        <dbReference type="SAM" id="MobiDB-lite"/>
    </source>
</evidence>
<keyword evidence="4" id="KW-0472">Membrane</keyword>
<organism evidence="5 6">
    <name type="scientific">Pseudoscardovia suis</name>
    <dbReference type="NCBI Taxonomy" id="987063"/>
    <lineage>
        <taxon>Bacteria</taxon>
        <taxon>Bacillati</taxon>
        <taxon>Actinomycetota</taxon>
        <taxon>Actinomycetes</taxon>
        <taxon>Bifidobacteriales</taxon>
        <taxon>Bifidobacteriaceae</taxon>
        <taxon>Pseudoscardovia</taxon>
    </lineage>
</organism>
<keyword evidence="4" id="KW-0812">Transmembrane</keyword>
<reference evidence="5 6" key="1">
    <citation type="journal article" date="2017" name="BMC Genomics">
        <title>Comparative genomic and phylogenomic analyses of the Bifidobacteriaceae family.</title>
        <authorList>
            <person name="Lugli G.A."/>
            <person name="Milani C."/>
            <person name="Turroni F."/>
            <person name="Duranti S."/>
            <person name="Mancabelli L."/>
            <person name="Mangifesta M."/>
            <person name="Ferrario C."/>
            <person name="Modesto M."/>
            <person name="Mattarelli P."/>
            <person name="Jiri K."/>
            <person name="van Sinderen D."/>
            <person name="Ventura M."/>
        </authorList>
    </citation>
    <scope>NUCLEOTIDE SEQUENCE [LARGE SCALE GENOMIC DNA]</scope>
    <source>
        <strain evidence="5 6">DSM 24744</strain>
    </source>
</reference>
<evidence type="ECO:0000313" key="5">
    <source>
        <dbReference type="EMBL" id="OZG50522.1"/>
    </source>
</evidence>
<feature type="compositionally biased region" description="Gly residues" evidence="3">
    <location>
        <begin position="138"/>
        <end position="147"/>
    </location>
</feature>
<keyword evidence="4" id="KW-1133">Transmembrane helix</keyword>
<feature type="active site" description="Proton donor/acceptor" evidence="2">
    <location>
        <position position="218"/>
    </location>
</feature>
<dbReference type="GO" id="GO:0016787">
    <property type="term" value="F:hydrolase activity"/>
    <property type="evidence" value="ECO:0007669"/>
    <property type="project" value="UniProtKB-KW"/>
</dbReference>
<gene>
    <name evidence="5" type="ORF">PSSU_1234</name>
</gene>
<proteinExistence type="predicted"/>
<dbReference type="SUPFAM" id="SSF63817">
    <property type="entry name" value="Sortase"/>
    <property type="match status" value="1"/>
</dbReference>
<dbReference type="Proteomes" id="UP000216454">
    <property type="component" value="Unassembled WGS sequence"/>
</dbReference>
<sequence length="348" mass="37013">MMHQHNTSGAEPTGTSSEVTAFIAVPFDEVLRLRAACMRRRTIMRQLRVLKTVIVLLAVAALTVGLYPTVVQLQSARRLQSVAVSSEQDVASWPADKVDQVLAAARDYNARLAQSGQPQLGEGADPFTTSDGRSADVGGAGAGGDAGASGADSSAADYESQLAGSGGVMGTVRVPKISVELPIYHGTSDAALASGAGHLYGTSLPVGGPSTHAVITGHRGLATAQMFTRLNEIEIGDYLYITVMDRTLAYEVDSIDVIDPTDSSRLRIVPGQDRLTLMTCTPYGVNTHRLLVSGHRVPYPADAPEPSAVADARRELHVLWAVLAACTVLAFMAERRRSRWMPRRHAAQ</sequence>
<dbReference type="InterPro" id="IPR005754">
    <property type="entry name" value="Sortase"/>
</dbReference>
<dbReference type="NCBIfam" id="NF033745">
    <property type="entry name" value="class_C_sortase"/>
    <property type="match status" value="1"/>
</dbReference>
<comment type="caution">
    <text evidence="5">The sequence shown here is derived from an EMBL/GenBank/DDBJ whole genome shotgun (WGS) entry which is preliminary data.</text>
</comment>
<dbReference type="AlphaFoldDB" id="A0A261EUH2"/>